<keyword evidence="2" id="KW-1185">Reference proteome</keyword>
<dbReference type="InterPro" id="IPR005585">
    <property type="entry name" value="DUF327"/>
</dbReference>
<sequence>MKINQDLRMSVNNERSSTLVKSQSNSSFGVQFAKNEQKLHIEQLNKLMSEIEGVGQRLSKSRTFKDLASYKKLVKDFIHEAVEFGLDLKQSNDWNLNGNSRTLHLVKNVDKELLELTKDLVDQEKDSIDILNKIGEIKGLLIDMYK</sequence>
<dbReference type="InterPro" id="IPR024042">
    <property type="entry name" value="TM1646-like_dom_sf"/>
</dbReference>
<accession>A0A1H0WZJ1</accession>
<dbReference type="SUPFAM" id="SSF158397">
    <property type="entry name" value="TM1646-like"/>
    <property type="match status" value="1"/>
</dbReference>
<protein>
    <recommendedName>
        <fullName evidence="3">DUF327 domain-containing protein</fullName>
    </recommendedName>
</protein>
<dbReference type="OrthoDB" id="1680946at2"/>
<dbReference type="STRING" id="930152.SAMN05216565_12055"/>
<dbReference type="AlphaFoldDB" id="A0A1H0WZJ1"/>
<name>A0A1H0WZJ1_9BACI</name>
<dbReference type="Proteomes" id="UP000199159">
    <property type="component" value="Unassembled WGS sequence"/>
</dbReference>
<evidence type="ECO:0000313" key="2">
    <source>
        <dbReference type="Proteomes" id="UP000199159"/>
    </source>
</evidence>
<proteinExistence type="predicted"/>
<dbReference type="Gene3D" id="1.20.120.490">
    <property type="entry name" value="Hypothetical protein TM1646-like domain"/>
    <property type="match status" value="1"/>
</dbReference>
<organism evidence="1 2">
    <name type="scientific">Litchfieldia salsa</name>
    <dbReference type="NCBI Taxonomy" id="930152"/>
    <lineage>
        <taxon>Bacteria</taxon>
        <taxon>Bacillati</taxon>
        <taxon>Bacillota</taxon>
        <taxon>Bacilli</taxon>
        <taxon>Bacillales</taxon>
        <taxon>Bacillaceae</taxon>
        <taxon>Litchfieldia</taxon>
    </lineage>
</organism>
<evidence type="ECO:0000313" key="1">
    <source>
        <dbReference type="EMBL" id="SDP96117.1"/>
    </source>
</evidence>
<dbReference type="EMBL" id="FNJU01000020">
    <property type="protein sequence ID" value="SDP96117.1"/>
    <property type="molecule type" value="Genomic_DNA"/>
</dbReference>
<evidence type="ECO:0008006" key="3">
    <source>
        <dbReference type="Google" id="ProtNLM"/>
    </source>
</evidence>
<reference evidence="2" key="1">
    <citation type="submission" date="2016-10" db="EMBL/GenBank/DDBJ databases">
        <authorList>
            <person name="Varghese N."/>
            <person name="Submissions S."/>
        </authorList>
    </citation>
    <scope>NUCLEOTIDE SEQUENCE [LARGE SCALE GENOMIC DNA]</scope>
    <source>
        <strain evidence="2">IBRC-M10078</strain>
    </source>
</reference>
<dbReference type="Pfam" id="PF03885">
    <property type="entry name" value="DUF327"/>
    <property type="match status" value="1"/>
</dbReference>
<dbReference type="RefSeq" id="WP_090859583.1">
    <property type="nucleotide sequence ID" value="NZ_FNJU01000020.1"/>
</dbReference>
<gene>
    <name evidence="1" type="ORF">SAMN05216565_12055</name>
</gene>